<organism evidence="1 2">
    <name type="scientific">Datura stramonium</name>
    <name type="common">Jimsonweed</name>
    <name type="synonym">Common thornapple</name>
    <dbReference type="NCBI Taxonomy" id="4076"/>
    <lineage>
        <taxon>Eukaryota</taxon>
        <taxon>Viridiplantae</taxon>
        <taxon>Streptophyta</taxon>
        <taxon>Embryophyta</taxon>
        <taxon>Tracheophyta</taxon>
        <taxon>Spermatophyta</taxon>
        <taxon>Magnoliopsida</taxon>
        <taxon>eudicotyledons</taxon>
        <taxon>Gunneridae</taxon>
        <taxon>Pentapetalae</taxon>
        <taxon>asterids</taxon>
        <taxon>lamiids</taxon>
        <taxon>Solanales</taxon>
        <taxon>Solanaceae</taxon>
        <taxon>Solanoideae</taxon>
        <taxon>Datureae</taxon>
        <taxon>Datura</taxon>
    </lineage>
</organism>
<dbReference type="EMBL" id="JACEIK010002427">
    <property type="protein sequence ID" value="MCD9561104.1"/>
    <property type="molecule type" value="Genomic_DNA"/>
</dbReference>
<feature type="non-terminal residue" evidence="1">
    <location>
        <position position="1"/>
    </location>
</feature>
<evidence type="ECO:0000313" key="1">
    <source>
        <dbReference type="EMBL" id="MCD9561104.1"/>
    </source>
</evidence>
<accession>A0ABS8UQG6</accession>
<reference evidence="1 2" key="1">
    <citation type="journal article" date="2021" name="BMC Genomics">
        <title>Datura genome reveals duplications of psychoactive alkaloid biosynthetic genes and high mutation rate following tissue culture.</title>
        <authorList>
            <person name="Rajewski A."/>
            <person name="Carter-House D."/>
            <person name="Stajich J."/>
            <person name="Litt A."/>
        </authorList>
    </citation>
    <scope>NUCLEOTIDE SEQUENCE [LARGE SCALE GENOMIC DNA]</scope>
    <source>
        <strain evidence="1">AR-01</strain>
    </source>
</reference>
<sequence length="113" mass="12786">GGALKKISAKLTEIIAEATTFNDSQHTVLDSTQEEPHLAGRIEPLLVDVVVEELDKSEDVMRNAILELWRIGPYIRHFSTMFLVGNLEIEPSKPMQKCVDEEQHLESKLRSMV</sequence>
<dbReference type="Proteomes" id="UP000823775">
    <property type="component" value="Unassembled WGS sequence"/>
</dbReference>
<proteinExistence type="predicted"/>
<name>A0ABS8UQG6_DATST</name>
<comment type="caution">
    <text evidence="1">The sequence shown here is derived from an EMBL/GenBank/DDBJ whole genome shotgun (WGS) entry which is preliminary data.</text>
</comment>
<gene>
    <name evidence="1" type="ORF">HAX54_020065</name>
</gene>
<protein>
    <submittedName>
        <fullName evidence="1">Uncharacterized protein</fullName>
    </submittedName>
</protein>
<evidence type="ECO:0000313" key="2">
    <source>
        <dbReference type="Proteomes" id="UP000823775"/>
    </source>
</evidence>
<keyword evidence="2" id="KW-1185">Reference proteome</keyword>